<keyword evidence="7" id="KW-0804">Transcription</keyword>
<feature type="compositionally biased region" description="Low complexity" evidence="11">
    <location>
        <begin position="121"/>
        <end position="130"/>
    </location>
</feature>
<dbReference type="GO" id="GO:0005834">
    <property type="term" value="C:heterotrimeric G-protein complex"/>
    <property type="evidence" value="ECO:0007669"/>
    <property type="project" value="TreeGrafter"/>
</dbReference>
<dbReference type="PANTHER" id="PTHR10218">
    <property type="entry name" value="GTP-BINDING PROTEIN ALPHA SUBUNIT"/>
    <property type="match status" value="1"/>
</dbReference>
<comment type="caution">
    <text evidence="14">The sequence shown here is derived from an EMBL/GenBank/DDBJ whole genome shotgun (WGS) entry which is preliminary data.</text>
</comment>
<keyword evidence="2 10" id="KW-0479">Metal-binding</keyword>
<protein>
    <submittedName>
        <fullName evidence="14">G-alpha-domain-containing protein</fullName>
    </submittedName>
</protein>
<dbReference type="OrthoDB" id="5817230at2759"/>
<dbReference type="GO" id="GO:0003676">
    <property type="term" value="F:nucleic acid binding"/>
    <property type="evidence" value="ECO:0007669"/>
    <property type="project" value="InterPro"/>
</dbReference>
<keyword evidence="5" id="KW-0862">Zinc</keyword>
<dbReference type="Proteomes" id="UP000757232">
    <property type="component" value="Unassembled WGS sequence"/>
</dbReference>
<evidence type="ECO:0000256" key="3">
    <source>
        <dbReference type="ARBA" id="ARBA00022741"/>
    </source>
</evidence>
<feature type="region of interest" description="Disordered" evidence="11">
    <location>
        <begin position="121"/>
        <end position="195"/>
    </location>
</feature>
<reference evidence="14" key="1">
    <citation type="submission" date="2016-06" db="EMBL/GenBank/DDBJ databases">
        <title>Draft Genome sequence of the fungus Inonotus baumii.</title>
        <authorList>
            <person name="Zhu H."/>
            <person name="Lin W."/>
        </authorList>
    </citation>
    <scope>NUCLEOTIDE SEQUENCE</scope>
    <source>
        <strain evidence="14">821</strain>
    </source>
</reference>
<dbReference type="GO" id="GO:0005737">
    <property type="term" value="C:cytoplasm"/>
    <property type="evidence" value="ECO:0007669"/>
    <property type="project" value="TreeGrafter"/>
</dbReference>
<evidence type="ECO:0000256" key="4">
    <source>
        <dbReference type="ARBA" id="ARBA00022771"/>
    </source>
</evidence>
<dbReference type="Pfam" id="PF00503">
    <property type="entry name" value="G-alpha"/>
    <property type="match status" value="1"/>
</dbReference>
<dbReference type="PRINTS" id="PR00318">
    <property type="entry name" value="GPROTEINA"/>
</dbReference>
<evidence type="ECO:0000256" key="5">
    <source>
        <dbReference type="ARBA" id="ARBA00022833"/>
    </source>
</evidence>
<evidence type="ECO:0000256" key="1">
    <source>
        <dbReference type="ARBA" id="ARBA00008925"/>
    </source>
</evidence>
<feature type="compositionally biased region" description="Basic and acidic residues" evidence="11">
    <location>
        <begin position="176"/>
        <end position="195"/>
    </location>
</feature>
<feature type="binding site" evidence="10">
    <location>
        <position position="549"/>
    </location>
    <ligand>
        <name>Mg(2+)</name>
        <dbReference type="ChEBI" id="CHEBI:18420"/>
    </ligand>
</feature>
<comment type="similarity">
    <text evidence="1">Belongs to the archaeal RpoM/eukaryotic RPA12/RPB9/RPC11 RNA polymerase family.</text>
</comment>
<dbReference type="CDD" id="cd10508">
    <property type="entry name" value="Zn-ribbon_RPB9"/>
    <property type="match status" value="1"/>
</dbReference>
<dbReference type="AlphaFoldDB" id="A0A9Q5I4U9"/>
<accession>A0A9Q5I4U9</accession>
<dbReference type="Gene3D" id="3.40.50.300">
    <property type="entry name" value="P-loop containing nucleotide triphosphate hydrolases"/>
    <property type="match status" value="2"/>
</dbReference>
<feature type="compositionally biased region" description="Low complexity" evidence="11">
    <location>
        <begin position="146"/>
        <end position="165"/>
    </location>
</feature>
<feature type="compositionally biased region" description="Polar residues" evidence="11">
    <location>
        <begin position="403"/>
        <end position="414"/>
    </location>
</feature>
<dbReference type="InterPro" id="IPR001019">
    <property type="entry name" value="Gprotein_alpha_su"/>
</dbReference>
<dbReference type="Pfam" id="PF02150">
    <property type="entry name" value="Zn_ribbon_RPB9"/>
    <property type="match status" value="1"/>
</dbReference>
<keyword evidence="10" id="KW-0460">Magnesium</keyword>
<dbReference type="Gene3D" id="2.20.25.10">
    <property type="match status" value="2"/>
</dbReference>
<proteinExistence type="inferred from homology"/>
<evidence type="ECO:0000256" key="2">
    <source>
        <dbReference type="ARBA" id="ARBA00022723"/>
    </source>
</evidence>
<evidence type="ECO:0000256" key="6">
    <source>
        <dbReference type="ARBA" id="ARBA00023134"/>
    </source>
</evidence>
<gene>
    <name evidence="14" type="ORF">A7U60_g897</name>
</gene>
<keyword evidence="4" id="KW-0863">Zinc-finger</keyword>
<evidence type="ECO:0000256" key="9">
    <source>
        <dbReference type="PIRSR" id="PIRSR601019-1"/>
    </source>
</evidence>
<feature type="transmembrane region" description="Helical" evidence="12">
    <location>
        <begin position="99"/>
        <end position="119"/>
    </location>
</feature>
<evidence type="ECO:0000256" key="12">
    <source>
        <dbReference type="SAM" id="Phobius"/>
    </source>
</evidence>
<feature type="compositionally biased region" description="Low complexity" evidence="11">
    <location>
        <begin position="419"/>
        <end position="435"/>
    </location>
</feature>
<dbReference type="SUPFAM" id="SSF52540">
    <property type="entry name" value="P-loop containing nucleoside triphosphate hydrolases"/>
    <property type="match status" value="1"/>
</dbReference>
<dbReference type="InterPro" id="IPR027417">
    <property type="entry name" value="P-loop_NTPase"/>
</dbReference>
<organism evidence="14 15">
    <name type="scientific">Sanghuangporus baumii</name>
    <name type="common">Phellinus baumii</name>
    <dbReference type="NCBI Taxonomy" id="108892"/>
    <lineage>
        <taxon>Eukaryota</taxon>
        <taxon>Fungi</taxon>
        <taxon>Dikarya</taxon>
        <taxon>Basidiomycota</taxon>
        <taxon>Agaricomycotina</taxon>
        <taxon>Agaricomycetes</taxon>
        <taxon>Hymenochaetales</taxon>
        <taxon>Hymenochaetaceae</taxon>
        <taxon>Sanghuangporus</taxon>
    </lineage>
</organism>
<keyword evidence="8" id="KW-0807">Transducer</keyword>
<evidence type="ECO:0000313" key="15">
    <source>
        <dbReference type="Proteomes" id="UP000757232"/>
    </source>
</evidence>
<dbReference type="SMART" id="SM00275">
    <property type="entry name" value="G_alpha"/>
    <property type="match status" value="1"/>
</dbReference>
<dbReference type="InterPro" id="IPR019761">
    <property type="entry name" value="DNA-dir_RNA_pol-M_15_CS"/>
</dbReference>
<dbReference type="InterPro" id="IPR034012">
    <property type="entry name" value="Zn_ribbon_RPB9_C"/>
</dbReference>
<keyword evidence="6 9" id="KW-0342">GTP-binding</keyword>
<dbReference type="GO" id="GO:0003924">
    <property type="term" value="F:GTPase activity"/>
    <property type="evidence" value="ECO:0007669"/>
    <property type="project" value="InterPro"/>
</dbReference>
<dbReference type="SUPFAM" id="SSF47895">
    <property type="entry name" value="Transducin (alpha subunit), insertion domain"/>
    <property type="match status" value="1"/>
</dbReference>
<dbReference type="Pfam" id="PF01096">
    <property type="entry name" value="Zn_ribbon_TFIIS"/>
    <property type="match status" value="1"/>
</dbReference>
<feature type="binding site" evidence="9">
    <location>
        <begin position="643"/>
        <end position="646"/>
    </location>
    <ligand>
        <name>GTP</name>
        <dbReference type="ChEBI" id="CHEBI:37565"/>
    </ligand>
</feature>
<evidence type="ECO:0000256" key="10">
    <source>
        <dbReference type="PIRSR" id="PIRSR601019-2"/>
    </source>
</evidence>
<evidence type="ECO:0000256" key="11">
    <source>
        <dbReference type="SAM" id="MobiDB-lite"/>
    </source>
</evidence>
<dbReference type="FunFam" id="3.40.50.300:FF:000692">
    <property type="entry name" value="Guanine nucleotide-binding protein subunit alpha"/>
    <property type="match status" value="1"/>
</dbReference>
<keyword evidence="12" id="KW-0812">Transmembrane</keyword>
<name>A0A9Q5I4U9_SANBA</name>
<dbReference type="PANTHER" id="PTHR10218:SF360">
    <property type="entry name" value="GUANINE NUCLEOTIDE-BINDING PROTEIN SUBUNIT ALPHA HOMOLOG"/>
    <property type="match status" value="1"/>
</dbReference>
<dbReference type="GO" id="GO:0055029">
    <property type="term" value="C:nuclear DNA-directed RNA polymerase complex"/>
    <property type="evidence" value="ECO:0007669"/>
    <property type="project" value="UniProtKB-ARBA"/>
</dbReference>
<dbReference type="PROSITE" id="PS51882">
    <property type="entry name" value="G_ALPHA"/>
    <property type="match status" value="1"/>
</dbReference>
<dbReference type="InterPro" id="IPR011025">
    <property type="entry name" value="GproteinA_insert"/>
</dbReference>
<dbReference type="GO" id="GO:0006351">
    <property type="term" value="P:DNA-templated transcription"/>
    <property type="evidence" value="ECO:0007669"/>
    <property type="project" value="InterPro"/>
</dbReference>
<dbReference type="InterPro" id="IPR001222">
    <property type="entry name" value="Znf_TFIIS"/>
</dbReference>
<dbReference type="PROSITE" id="PS01030">
    <property type="entry name" value="RNA_POL_M_15KD"/>
    <property type="match status" value="1"/>
</dbReference>
<feature type="region of interest" description="Disordered" evidence="11">
    <location>
        <begin position="463"/>
        <end position="485"/>
    </location>
</feature>
<evidence type="ECO:0000259" key="13">
    <source>
        <dbReference type="SMART" id="SM00661"/>
    </source>
</evidence>
<feature type="domain" description="DNA-directed RNA polymerase II subunit RPB9-like zinc ribbon" evidence="13">
    <location>
        <begin position="5"/>
        <end position="58"/>
    </location>
</feature>
<evidence type="ECO:0000313" key="14">
    <source>
        <dbReference type="EMBL" id="OCB91826.1"/>
    </source>
</evidence>
<keyword evidence="12" id="KW-1133">Transmembrane helix</keyword>
<keyword evidence="15" id="KW-1185">Reference proteome</keyword>
<dbReference type="GO" id="GO:0001664">
    <property type="term" value="F:G protein-coupled receptor binding"/>
    <property type="evidence" value="ECO:0007669"/>
    <property type="project" value="TreeGrafter"/>
</dbReference>
<dbReference type="SMART" id="SM00661">
    <property type="entry name" value="RPOL9"/>
    <property type="match status" value="1"/>
</dbReference>
<evidence type="ECO:0000256" key="8">
    <source>
        <dbReference type="ARBA" id="ARBA00023224"/>
    </source>
</evidence>
<dbReference type="GO" id="GO:0007188">
    <property type="term" value="P:adenylate cyclase-modulating G protein-coupled receptor signaling pathway"/>
    <property type="evidence" value="ECO:0007669"/>
    <property type="project" value="TreeGrafter"/>
</dbReference>
<feature type="region of interest" description="Disordered" evidence="11">
    <location>
        <begin position="369"/>
        <end position="442"/>
    </location>
</feature>
<dbReference type="GO" id="GO:0008270">
    <property type="term" value="F:zinc ion binding"/>
    <property type="evidence" value="ECO:0007669"/>
    <property type="project" value="UniProtKB-KW"/>
</dbReference>
<dbReference type="SUPFAM" id="SSF57783">
    <property type="entry name" value="Zinc beta-ribbon"/>
    <property type="match status" value="2"/>
</dbReference>
<sequence length="732" mass="81329">MSSLHFCSECNNMLYPKADQQRRVMVYACRICDYDEIGENKCVYRNDLLTVTKEQMGVIADVGSDPTLSHSTDQTCPSCGHHDSVYFQDQSKRRETRMILFYCFFLVVLFCSPPLHLIIPPSSSSSSSSPSPRPPSTANTMGRTKSSTPSSSSSFPLSDPTDPLSRLLAPPPDESTEARAARQKREADAKKRSDEIDARLAAESAARRKKGAPIKVLLLGQSESGKSTTLKNKEGSTLTTCASDFQLTYARKQWLAEKEAWRAVIQLNLVRSVNAIASAVARELPSSNAGELEPEPENAMHAETASILTLPEVEVEVEVEVEADHHDTEETTTKFPLTAEHRNLLLRLAPLKAVQRNLEVRLGSGAEEIGYNDEEEGENANVDPSDPARKANPVPVPDHPIPNSRTGSNTNTVSFRDITNAASTPSSTTPASSAPLPQPSLRTRKSHQEFFVRSYGWKSALQRLRPRGSRSSKDELGAGDGDDPDSVAIARAAGDMKALWRDKVVREVIRVRKVRLMDCAEFFLNDIDRVSALRYVPSDDDIIRARLRTVGVQEHTLTLESSADSNNRTWIIYDVGGSRTQRAQWPAYFDDVHAIIFLAPLSAFDERLAEAPRVNRLDDSMQLWKLVCSNKLLVRAELVLFLNKADLLERKLASGVRFGEYVRSYRDGENEVGAVGKFLRGKFMEVCRHYSKEHRGLHVHFTSVIDTQATAKTLAAVQDGILRSNLRHLDLI</sequence>
<evidence type="ECO:0000256" key="7">
    <source>
        <dbReference type="ARBA" id="ARBA00023163"/>
    </source>
</evidence>
<dbReference type="GO" id="GO:0031683">
    <property type="term" value="F:G-protein beta/gamma-subunit complex binding"/>
    <property type="evidence" value="ECO:0007669"/>
    <property type="project" value="InterPro"/>
</dbReference>
<dbReference type="InterPro" id="IPR001529">
    <property type="entry name" value="Zn_ribbon_RPB9"/>
</dbReference>
<dbReference type="EMBL" id="LNZH02000060">
    <property type="protein sequence ID" value="OCB91826.1"/>
    <property type="molecule type" value="Genomic_DNA"/>
</dbReference>
<keyword evidence="12" id="KW-0472">Membrane</keyword>
<keyword evidence="3 9" id="KW-0547">Nucleotide-binding</keyword>
<dbReference type="GO" id="GO:0005525">
    <property type="term" value="F:GTP binding"/>
    <property type="evidence" value="ECO:0007669"/>
    <property type="project" value="UniProtKB-KW"/>
</dbReference>